<proteinExistence type="predicted"/>
<evidence type="ECO:0000313" key="1">
    <source>
        <dbReference type="EMBL" id="QXJ20943.1"/>
    </source>
</evidence>
<dbReference type="Proteomes" id="UP001049518">
    <property type="component" value="Chromosome"/>
</dbReference>
<sequence>MGVSWVSSAEETQAAVARIEREFSGVVAWYGRATGAWWAMVRVCEHVRLVEAVGARRLHLAALDAVIGGAGGALTCGLVGGPAGLPVLRVGRRGAGSVEVGCEPVGGRWWFVLVGSGQGVVPVDEVDQAPAVLGSLIDRATGRAGRGAR</sequence>
<keyword evidence="2" id="KW-1185">Reference proteome</keyword>
<accession>A0ABX8QQN4</accession>
<dbReference type="EMBL" id="CP059572">
    <property type="protein sequence ID" value="QXJ20943.1"/>
    <property type="molecule type" value="Genomic_DNA"/>
</dbReference>
<reference evidence="1" key="1">
    <citation type="submission" date="2020-07" db="EMBL/GenBank/DDBJ databases">
        <authorList>
            <person name="Tarantini F.S."/>
            <person name="Hong K.W."/>
            <person name="Chan K.G."/>
        </authorList>
    </citation>
    <scope>NUCLEOTIDE SEQUENCE</scope>
    <source>
        <strain evidence="1">32-07</strain>
    </source>
</reference>
<protein>
    <submittedName>
        <fullName evidence="1">Uncharacterized protein</fullName>
    </submittedName>
</protein>
<gene>
    <name evidence="1" type="ORF">AGRA3207_001743</name>
</gene>
<evidence type="ECO:0000313" key="2">
    <source>
        <dbReference type="Proteomes" id="UP001049518"/>
    </source>
</evidence>
<name>A0ABX8QQN4_9ACTN</name>
<organism evidence="1 2">
    <name type="scientific">Actinomadura graeca</name>
    <dbReference type="NCBI Taxonomy" id="2750812"/>
    <lineage>
        <taxon>Bacteria</taxon>
        <taxon>Bacillati</taxon>
        <taxon>Actinomycetota</taxon>
        <taxon>Actinomycetes</taxon>
        <taxon>Streptosporangiales</taxon>
        <taxon>Thermomonosporaceae</taxon>
        <taxon>Actinomadura</taxon>
    </lineage>
</organism>
<dbReference type="RefSeq" id="WP_231334057.1">
    <property type="nucleotide sequence ID" value="NZ_CP059572.1"/>
</dbReference>